<dbReference type="GO" id="GO:0015035">
    <property type="term" value="F:protein-disulfide reductase activity"/>
    <property type="evidence" value="ECO:0007669"/>
    <property type="project" value="TreeGrafter"/>
</dbReference>
<gene>
    <name evidence="2" type="ORF">A4R26_31700</name>
</gene>
<dbReference type="GO" id="GO:0006950">
    <property type="term" value="P:response to stress"/>
    <property type="evidence" value="ECO:0007669"/>
    <property type="project" value="UniProtKB-ARBA"/>
</dbReference>
<proteinExistence type="predicted"/>
<dbReference type="OrthoDB" id="120730at2"/>
<feature type="domain" description="Thioredoxin" evidence="1">
    <location>
        <begin position="18"/>
        <end position="162"/>
    </location>
</feature>
<keyword evidence="3" id="KW-1185">Reference proteome</keyword>
<dbReference type="InterPro" id="IPR011990">
    <property type="entry name" value="TPR-like_helical_dom_sf"/>
</dbReference>
<accession>A0A1V9ENZ7</accession>
<evidence type="ECO:0000313" key="3">
    <source>
        <dbReference type="Proteomes" id="UP000192276"/>
    </source>
</evidence>
<dbReference type="RefSeq" id="WP_081170409.1">
    <property type="nucleotide sequence ID" value="NZ_LWBP01000238.1"/>
</dbReference>
<dbReference type="STRING" id="550983.A4R26_31700"/>
<dbReference type="Gene3D" id="1.25.40.10">
    <property type="entry name" value="Tetratricopeptide repeat domain"/>
    <property type="match status" value="1"/>
</dbReference>
<dbReference type="GO" id="GO:0045454">
    <property type="term" value="P:cell redox homeostasis"/>
    <property type="evidence" value="ECO:0007669"/>
    <property type="project" value="TreeGrafter"/>
</dbReference>
<name>A0A1V9ENZ7_9BACT</name>
<evidence type="ECO:0000313" key="2">
    <source>
        <dbReference type="EMBL" id="OQP47883.1"/>
    </source>
</evidence>
<dbReference type="Gene3D" id="3.40.30.10">
    <property type="entry name" value="Glutaredoxin"/>
    <property type="match status" value="1"/>
</dbReference>
<reference evidence="3" key="1">
    <citation type="submission" date="2016-04" db="EMBL/GenBank/DDBJ databases">
        <authorList>
            <person name="Chen L."/>
            <person name="Zhuang W."/>
            <person name="Wang G."/>
        </authorList>
    </citation>
    <scope>NUCLEOTIDE SEQUENCE [LARGE SCALE GENOMIC DNA]</scope>
    <source>
        <strain evidence="3">208</strain>
    </source>
</reference>
<sequence length="460" mass="53702">MKTILYIVFFCITSVVEAQVQTQEENKTSVEGIEWTKGLNWKQIFNKAKKEKKYVFFDCHATWCGPCKGMERDVFTDKQVVEFYNKHFISVRLQMDRTQHDDSNTRKLYNVANMVNKKYGVPAYPTFLYFSSDGKIVYRDQGYKEAANFIHIGKISIQAGSTFPFPLYYTWLTEYQKGKKDYSVMAKLADTAKLLGQNEIARKVSKEYRSYLLNRKDEWLKSDNLSFMAHFISGSNDPFFKVFYENSDLIDSLLNENGLAQYVVDTIIQREEIEPLLGFNDGLRSSNEQIMAKDGPAWNDLKLRLSVKYNEDYVERNILLAKLRWYNGQHQWGESARVLTTLTKKYPRFYKKRASAGFINSSVWDAVFKRSVDKEQIDAAIDCMSDLVNQCPSWPDGLDTYANLLYKAGRVSEAILYEEKAIASDPKQEELRLTLQRMRDRRPTWPHYISTNFWDRGIVD</sequence>
<dbReference type="PROSITE" id="PS51352">
    <property type="entry name" value="THIOREDOXIN_2"/>
    <property type="match status" value="1"/>
</dbReference>
<dbReference type="Proteomes" id="UP000192276">
    <property type="component" value="Unassembled WGS sequence"/>
</dbReference>
<protein>
    <recommendedName>
        <fullName evidence="1">Thioredoxin domain-containing protein</fullName>
    </recommendedName>
</protein>
<dbReference type="InterPro" id="IPR013766">
    <property type="entry name" value="Thioredoxin_domain"/>
</dbReference>
<evidence type="ECO:0000259" key="1">
    <source>
        <dbReference type="PROSITE" id="PS51352"/>
    </source>
</evidence>
<dbReference type="PANTHER" id="PTHR32234:SF0">
    <property type="entry name" value="THIOL:DISULFIDE INTERCHANGE PROTEIN DSBD"/>
    <property type="match status" value="1"/>
</dbReference>
<dbReference type="EMBL" id="LWBP01000238">
    <property type="protein sequence ID" value="OQP47883.1"/>
    <property type="molecule type" value="Genomic_DNA"/>
</dbReference>
<organism evidence="2 3">
    <name type="scientific">Niastella populi</name>
    <dbReference type="NCBI Taxonomy" id="550983"/>
    <lineage>
        <taxon>Bacteria</taxon>
        <taxon>Pseudomonadati</taxon>
        <taxon>Bacteroidota</taxon>
        <taxon>Chitinophagia</taxon>
        <taxon>Chitinophagales</taxon>
        <taxon>Chitinophagaceae</taxon>
        <taxon>Niastella</taxon>
    </lineage>
</organism>
<dbReference type="SUPFAM" id="SSF48452">
    <property type="entry name" value="TPR-like"/>
    <property type="match status" value="1"/>
</dbReference>
<dbReference type="SUPFAM" id="SSF52833">
    <property type="entry name" value="Thioredoxin-like"/>
    <property type="match status" value="1"/>
</dbReference>
<dbReference type="InterPro" id="IPR036249">
    <property type="entry name" value="Thioredoxin-like_sf"/>
</dbReference>
<dbReference type="AlphaFoldDB" id="A0A1V9ENZ7"/>
<dbReference type="PANTHER" id="PTHR32234">
    <property type="entry name" value="THIOL:DISULFIDE INTERCHANGE PROTEIN DSBD"/>
    <property type="match status" value="1"/>
</dbReference>
<dbReference type="Pfam" id="PF13899">
    <property type="entry name" value="Thioredoxin_7"/>
    <property type="match status" value="1"/>
</dbReference>
<comment type="caution">
    <text evidence="2">The sequence shown here is derived from an EMBL/GenBank/DDBJ whole genome shotgun (WGS) entry which is preliminary data.</text>
</comment>